<dbReference type="PANTHER" id="PTHR34220">
    <property type="entry name" value="SENSOR HISTIDINE KINASE YPDA"/>
    <property type="match status" value="1"/>
</dbReference>
<dbReference type="Proteomes" id="UP000320811">
    <property type="component" value="Unassembled WGS sequence"/>
</dbReference>
<reference evidence="3 4" key="1">
    <citation type="submission" date="2019-06" db="EMBL/GenBank/DDBJ databases">
        <title>Sorghum-associated microbial communities from plants grown in Nebraska, USA.</title>
        <authorList>
            <person name="Schachtman D."/>
        </authorList>
    </citation>
    <scope>NUCLEOTIDE SEQUENCE [LARGE SCALE GENOMIC DNA]</scope>
    <source>
        <strain evidence="3 4">1209</strain>
    </source>
</reference>
<keyword evidence="4" id="KW-1185">Reference proteome</keyword>
<feature type="domain" description="Signal transduction histidine kinase internal region" evidence="2">
    <location>
        <begin position="198"/>
        <end position="274"/>
    </location>
</feature>
<dbReference type="RefSeq" id="WP_145665053.1">
    <property type="nucleotide sequence ID" value="NZ_VIWO01000001.1"/>
</dbReference>
<feature type="transmembrane region" description="Helical" evidence="1">
    <location>
        <begin position="39"/>
        <end position="59"/>
    </location>
</feature>
<name>A0A561Q5N9_9BACT</name>
<evidence type="ECO:0000313" key="3">
    <source>
        <dbReference type="EMBL" id="TWF45680.1"/>
    </source>
</evidence>
<keyword evidence="1" id="KW-1133">Transmembrane helix</keyword>
<dbReference type="OrthoDB" id="9809908at2"/>
<dbReference type="GO" id="GO:0000155">
    <property type="term" value="F:phosphorelay sensor kinase activity"/>
    <property type="evidence" value="ECO:0007669"/>
    <property type="project" value="InterPro"/>
</dbReference>
<gene>
    <name evidence="3" type="ORF">FHW36_1011611</name>
</gene>
<dbReference type="InterPro" id="IPR036890">
    <property type="entry name" value="HATPase_C_sf"/>
</dbReference>
<evidence type="ECO:0000256" key="1">
    <source>
        <dbReference type="SAM" id="Phobius"/>
    </source>
</evidence>
<keyword evidence="3" id="KW-0418">Kinase</keyword>
<dbReference type="InterPro" id="IPR050640">
    <property type="entry name" value="Bact_2-comp_sensor_kinase"/>
</dbReference>
<keyword evidence="1" id="KW-0812">Transmembrane</keyword>
<keyword evidence="1" id="KW-0472">Membrane</keyword>
<sequence>MLAFFRDKTNGKPLDVSRKLMEWISFFLSDKYYKTNIRVWAHVLMWSILSVLYGLMMASNFTISIGVSVLFMLRNILGAMFFFYTAFYFIIPKVLQKGYFFLALLCFCVPFFFWSVINYLCSLYAVAFLEINDTSLREFMKRVVDAGWSDTFGLHHMIKIFLPVLMVIAPPVSLKLVLDIIRSSTRTLRLERDNLNLEVSFLRSQLNPHFLFNTLNNIYSLSIRNDALASDLIMHLSEMMRYTLYDSNTDKVPLDMEAEFLKNYVELESVRYGKNASIQFNCDTDKIGDHLVAPLLMFPFVENAFKYSHSTTNDRCWIHASMEVVERQLRFEIANSKGEQPAGKKVAGGIGLSNTRKRLILLYPDQHTLQIENNPEYYKVVLTLTLN</sequence>
<comment type="caution">
    <text evidence="3">The sequence shown here is derived from an EMBL/GenBank/DDBJ whole genome shotgun (WGS) entry which is preliminary data.</text>
</comment>
<dbReference type="EMBL" id="VIWO01000001">
    <property type="protein sequence ID" value="TWF45680.1"/>
    <property type="molecule type" value="Genomic_DNA"/>
</dbReference>
<feature type="transmembrane region" description="Helical" evidence="1">
    <location>
        <begin position="65"/>
        <end position="91"/>
    </location>
</feature>
<feature type="transmembrane region" description="Helical" evidence="1">
    <location>
        <begin position="98"/>
        <end position="117"/>
    </location>
</feature>
<dbReference type="SUPFAM" id="SSF55874">
    <property type="entry name" value="ATPase domain of HSP90 chaperone/DNA topoisomerase II/histidine kinase"/>
    <property type="match status" value="1"/>
</dbReference>
<dbReference type="Gene3D" id="3.30.565.10">
    <property type="entry name" value="Histidine kinase-like ATPase, C-terminal domain"/>
    <property type="match status" value="1"/>
</dbReference>
<evidence type="ECO:0000259" key="2">
    <source>
        <dbReference type="Pfam" id="PF06580"/>
    </source>
</evidence>
<accession>A0A561Q5N9</accession>
<proteinExistence type="predicted"/>
<protein>
    <submittedName>
        <fullName evidence="3">Histidine kinase</fullName>
    </submittedName>
</protein>
<organism evidence="3 4">
    <name type="scientific">Chitinophaga polysaccharea</name>
    <dbReference type="NCBI Taxonomy" id="1293035"/>
    <lineage>
        <taxon>Bacteria</taxon>
        <taxon>Pseudomonadati</taxon>
        <taxon>Bacteroidota</taxon>
        <taxon>Chitinophagia</taxon>
        <taxon>Chitinophagales</taxon>
        <taxon>Chitinophagaceae</taxon>
        <taxon>Chitinophaga</taxon>
    </lineage>
</organism>
<keyword evidence="3" id="KW-0808">Transferase</keyword>
<dbReference type="AlphaFoldDB" id="A0A561Q5N9"/>
<dbReference type="PANTHER" id="PTHR34220:SF7">
    <property type="entry name" value="SENSOR HISTIDINE KINASE YPDA"/>
    <property type="match status" value="1"/>
</dbReference>
<feature type="transmembrane region" description="Helical" evidence="1">
    <location>
        <begin position="160"/>
        <end position="181"/>
    </location>
</feature>
<dbReference type="InterPro" id="IPR010559">
    <property type="entry name" value="Sig_transdc_His_kin_internal"/>
</dbReference>
<dbReference type="GO" id="GO:0016020">
    <property type="term" value="C:membrane"/>
    <property type="evidence" value="ECO:0007669"/>
    <property type="project" value="InterPro"/>
</dbReference>
<evidence type="ECO:0000313" key="4">
    <source>
        <dbReference type="Proteomes" id="UP000320811"/>
    </source>
</evidence>
<dbReference type="Pfam" id="PF06580">
    <property type="entry name" value="His_kinase"/>
    <property type="match status" value="1"/>
</dbReference>